<keyword evidence="2" id="KW-0472">Membrane</keyword>
<accession>A0AAD8XH94</accession>
<name>A0AAD8XH94_GLOAC</name>
<evidence type="ECO:0000313" key="4">
    <source>
        <dbReference type="EMBL" id="KAK1727904.1"/>
    </source>
</evidence>
<dbReference type="RefSeq" id="XP_060367959.1">
    <property type="nucleotide sequence ID" value="XM_060501521.1"/>
</dbReference>
<feature type="region of interest" description="Disordered" evidence="1">
    <location>
        <begin position="218"/>
        <end position="238"/>
    </location>
</feature>
<proteinExistence type="predicted"/>
<feature type="transmembrane region" description="Helical" evidence="2">
    <location>
        <begin position="95"/>
        <end position="118"/>
    </location>
</feature>
<evidence type="ECO:0000313" key="5">
    <source>
        <dbReference type="Proteomes" id="UP001244207"/>
    </source>
</evidence>
<evidence type="ECO:0000256" key="2">
    <source>
        <dbReference type="SAM" id="Phobius"/>
    </source>
</evidence>
<keyword evidence="2" id="KW-0812">Transmembrane</keyword>
<feature type="chain" id="PRO_5042102050" evidence="3">
    <location>
        <begin position="17"/>
        <end position="279"/>
    </location>
</feature>
<evidence type="ECO:0000256" key="3">
    <source>
        <dbReference type="SAM" id="SignalP"/>
    </source>
</evidence>
<keyword evidence="3" id="KW-0732">Signal</keyword>
<reference evidence="4" key="1">
    <citation type="submission" date="2021-12" db="EMBL/GenBank/DDBJ databases">
        <title>Comparative genomics, transcriptomics and evolutionary studies reveal genomic signatures of adaptation to plant cell wall in hemibiotrophic fungi.</title>
        <authorList>
            <consortium name="DOE Joint Genome Institute"/>
            <person name="Baroncelli R."/>
            <person name="Diaz J.F."/>
            <person name="Benocci T."/>
            <person name="Peng M."/>
            <person name="Battaglia E."/>
            <person name="Haridas S."/>
            <person name="Andreopoulos W."/>
            <person name="Labutti K."/>
            <person name="Pangilinan J."/>
            <person name="Floch G.L."/>
            <person name="Makela M.R."/>
            <person name="Henrissat B."/>
            <person name="Grigoriev I.V."/>
            <person name="Crouch J.A."/>
            <person name="De Vries R.P."/>
            <person name="Sukno S.A."/>
            <person name="Thon M.R."/>
        </authorList>
    </citation>
    <scope>NUCLEOTIDE SEQUENCE</scope>
    <source>
        <strain evidence="4">CBS 112980</strain>
    </source>
</reference>
<sequence>MLCLVQLLVIVVRSSPMTDDQGPSILGCWILDAGSGSPDLWGVSNLSRSGDSLVRLGGVRLRALVALLGINKLGSSACNYLFSSTSCAKRMSLRLCLLFLLLLPQLVSAVVCHCHVIAMNRLSWLILFEGSWETPKYEVTQLPKVQRSSPLTDRGARQSAERILITKRPKMLPTVTTSFPVFVLVMMVGGSRPWWCWCGKTAASSKVGGFRRKQNSRTKRRRVKFRSSRDETRRQRAKRRLARKPILLFLVPSSAFLSFPSSLFLVSRGGFSFSSASVA</sequence>
<feature type="transmembrane region" description="Helical" evidence="2">
    <location>
        <begin position="171"/>
        <end position="190"/>
    </location>
</feature>
<dbReference type="EMBL" id="JAHMHS010000021">
    <property type="protein sequence ID" value="KAK1727904.1"/>
    <property type="molecule type" value="Genomic_DNA"/>
</dbReference>
<comment type="caution">
    <text evidence="4">The sequence shown here is derived from an EMBL/GenBank/DDBJ whole genome shotgun (WGS) entry which is preliminary data.</text>
</comment>
<dbReference type="GeneID" id="85385420"/>
<keyword evidence="5" id="KW-1185">Reference proteome</keyword>
<feature type="signal peptide" evidence="3">
    <location>
        <begin position="1"/>
        <end position="16"/>
    </location>
</feature>
<dbReference type="Proteomes" id="UP001244207">
    <property type="component" value="Unassembled WGS sequence"/>
</dbReference>
<organism evidence="4 5">
    <name type="scientific">Glomerella acutata</name>
    <name type="common">Colletotrichum acutatum</name>
    <dbReference type="NCBI Taxonomy" id="27357"/>
    <lineage>
        <taxon>Eukaryota</taxon>
        <taxon>Fungi</taxon>
        <taxon>Dikarya</taxon>
        <taxon>Ascomycota</taxon>
        <taxon>Pezizomycotina</taxon>
        <taxon>Sordariomycetes</taxon>
        <taxon>Hypocreomycetidae</taxon>
        <taxon>Glomerellales</taxon>
        <taxon>Glomerellaceae</taxon>
        <taxon>Colletotrichum</taxon>
        <taxon>Colletotrichum acutatum species complex</taxon>
    </lineage>
</organism>
<protein>
    <submittedName>
        <fullName evidence="4">Uncharacterized protein</fullName>
    </submittedName>
</protein>
<evidence type="ECO:0000256" key="1">
    <source>
        <dbReference type="SAM" id="MobiDB-lite"/>
    </source>
</evidence>
<feature type="transmembrane region" description="Helical" evidence="2">
    <location>
        <begin position="246"/>
        <end position="266"/>
    </location>
</feature>
<keyword evidence="2" id="KW-1133">Transmembrane helix</keyword>
<gene>
    <name evidence="4" type="ORF">BDZ83DRAFT_180916</name>
</gene>
<dbReference type="AlphaFoldDB" id="A0AAD8XH94"/>